<protein>
    <submittedName>
        <fullName evidence="1">Uncharacterized protein</fullName>
    </submittedName>
</protein>
<reference evidence="1" key="1">
    <citation type="submission" date="2022-06" db="EMBL/GenBank/DDBJ databases">
        <title>Diverse halophilic archaea isolated from saline environments.</title>
        <authorList>
            <person name="Cui H.-L."/>
        </authorList>
    </citation>
    <scope>NUCLEOTIDE SEQUENCE</scope>
    <source>
        <strain evidence="1">WLHS1</strain>
    </source>
</reference>
<evidence type="ECO:0000313" key="1">
    <source>
        <dbReference type="EMBL" id="UTF52870.1"/>
    </source>
</evidence>
<accession>A0A9E7STT8</accession>
<dbReference type="RefSeq" id="WP_254156941.1">
    <property type="nucleotide sequence ID" value="NZ_CP100355.1"/>
</dbReference>
<dbReference type="KEGG" id="sawl:NGM29_13925"/>
<dbReference type="AlphaFoldDB" id="A0A9E7STT8"/>
<proteinExistence type="predicted"/>
<name>A0A9E7STT8_9EURY</name>
<dbReference type="EMBL" id="CP100355">
    <property type="protein sequence ID" value="UTF52870.1"/>
    <property type="molecule type" value="Genomic_DNA"/>
</dbReference>
<keyword evidence="2" id="KW-1185">Reference proteome</keyword>
<dbReference type="Proteomes" id="UP001056855">
    <property type="component" value="Chromosome"/>
</dbReference>
<dbReference type="GeneID" id="73291165"/>
<evidence type="ECO:0000313" key="2">
    <source>
        <dbReference type="Proteomes" id="UP001056855"/>
    </source>
</evidence>
<sequence>MHEDSGDLDDEHVRYLAERLFPLEYYNETSVWATDRVAVYEVWIETTAFNYFEPPADVTRHTGPQAGLSLDEEDGEAVITITVIEHLDGLWIERNGETVRVDDDPSVGETHTISVETEDRIVVIGLYEGTEAVLLEHVAGGY</sequence>
<gene>
    <name evidence="1" type="ORF">NGM29_13925</name>
</gene>
<organism evidence="1 2">
    <name type="scientific">Natronosalvus rutilus</name>
    <dbReference type="NCBI Taxonomy" id="2953753"/>
    <lineage>
        <taxon>Archaea</taxon>
        <taxon>Methanobacteriati</taxon>
        <taxon>Methanobacteriota</taxon>
        <taxon>Stenosarchaea group</taxon>
        <taxon>Halobacteria</taxon>
        <taxon>Halobacteriales</taxon>
        <taxon>Natrialbaceae</taxon>
        <taxon>Natronosalvus</taxon>
    </lineage>
</organism>